<dbReference type="Pfam" id="PF00582">
    <property type="entry name" value="Usp"/>
    <property type="match status" value="2"/>
</dbReference>
<evidence type="ECO:0000256" key="3">
    <source>
        <dbReference type="ARBA" id="ARBA00022840"/>
    </source>
</evidence>
<evidence type="ECO:0000259" key="4">
    <source>
        <dbReference type="Pfam" id="PF00582"/>
    </source>
</evidence>
<reference evidence="6" key="1">
    <citation type="journal article" date="2019" name="Int. J. Syst. Evol. Microbiol.">
        <title>The Global Catalogue of Microorganisms (GCM) 10K type strain sequencing project: providing services to taxonomists for standard genome sequencing and annotation.</title>
        <authorList>
            <consortium name="The Broad Institute Genomics Platform"/>
            <consortium name="The Broad Institute Genome Sequencing Center for Infectious Disease"/>
            <person name="Wu L."/>
            <person name="Ma J."/>
        </authorList>
    </citation>
    <scope>NUCLEOTIDE SEQUENCE [LARGE SCALE GENOMIC DNA]</scope>
    <source>
        <strain evidence="6">KCTC 42443</strain>
    </source>
</reference>
<feature type="domain" description="UspA" evidence="4">
    <location>
        <begin position="3"/>
        <end position="131"/>
    </location>
</feature>
<keyword evidence="3" id="KW-0067">ATP-binding</keyword>
<dbReference type="PANTHER" id="PTHR46268:SF27">
    <property type="entry name" value="UNIVERSAL STRESS PROTEIN RV2623"/>
    <property type="match status" value="1"/>
</dbReference>
<dbReference type="InterPro" id="IPR006016">
    <property type="entry name" value="UspA"/>
</dbReference>
<proteinExistence type="inferred from homology"/>
<dbReference type="PRINTS" id="PR01438">
    <property type="entry name" value="UNVRSLSTRESS"/>
</dbReference>
<keyword evidence="2" id="KW-0547">Nucleotide-binding</keyword>
<accession>A0ABQ3IVT7</accession>
<evidence type="ECO:0000256" key="2">
    <source>
        <dbReference type="ARBA" id="ARBA00022741"/>
    </source>
</evidence>
<evidence type="ECO:0000256" key="1">
    <source>
        <dbReference type="ARBA" id="ARBA00008791"/>
    </source>
</evidence>
<comment type="caution">
    <text evidence="5">The sequence shown here is derived from an EMBL/GenBank/DDBJ whole genome shotgun (WGS) entry which is preliminary data.</text>
</comment>
<name>A0ABQ3IVT7_9RHOB</name>
<comment type="similarity">
    <text evidence="1">Belongs to the universal stress protein A family.</text>
</comment>
<dbReference type="InterPro" id="IPR006015">
    <property type="entry name" value="Universal_stress_UspA"/>
</dbReference>
<dbReference type="SUPFAM" id="SSF52402">
    <property type="entry name" value="Adenine nucleotide alpha hydrolases-like"/>
    <property type="match status" value="2"/>
</dbReference>
<evidence type="ECO:0000313" key="5">
    <source>
        <dbReference type="EMBL" id="GHE96068.1"/>
    </source>
</evidence>
<dbReference type="Gene3D" id="3.40.50.12370">
    <property type="match status" value="1"/>
</dbReference>
<evidence type="ECO:0000313" key="6">
    <source>
        <dbReference type="Proteomes" id="UP000609802"/>
    </source>
</evidence>
<organism evidence="5 6">
    <name type="scientific">Aliiroseovarius zhejiangensis</name>
    <dbReference type="NCBI Taxonomy" id="1632025"/>
    <lineage>
        <taxon>Bacteria</taxon>
        <taxon>Pseudomonadati</taxon>
        <taxon>Pseudomonadota</taxon>
        <taxon>Alphaproteobacteria</taxon>
        <taxon>Rhodobacterales</taxon>
        <taxon>Paracoccaceae</taxon>
        <taxon>Aliiroseovarius</taxon>
    </lineage>
</organism>
<keyword evidence="6" id="KW-1185">Reference proteome</keyword>
<sequence>MHIKSILIASDLSARSDRALQRGFLLAKELGARVKVVSVIDDSIPENLAAELVERCRVHLEASAKSLAGDVPFEVQVEIGDPIPRLIEAVNSADVDLVVAGRHRDRGILDGFRQTTVESVVAKSFTPVLLVTDPVHGSYGRVLSPVAFSAACHRAVRTAHCIAPDAAFRLFHLWMAPFQGLTGGRSSDFAREVQRETEAQAEAWAEGLPAALPKTELVHDGYGSGCQKEISAYKPDLIAVGANTRSLSFTGLGSFTAELLRTPPTDLLIARGAEI</sequence>
<dbReference type="EMBL" id="BNCH01000003">
    <property type="protein sequence ID" value="GHE96068.1"/>
    <property type="molecule type" value="Genomic_DNA"/>
</dbReference>
<gene>
    <name evidence="5" type="ORF">GCM10016455_15510</name>
</gene>
<protein>
    <submittedName>
        <fullName evidence="5">Universal stress protein</fullName>
    </submittedName>
</protein>
<dbReference type="CDD" id="cd00293">
    <property type="entry name" value="USP-like"/>
    <property type="match status" value="1"/>
</dbReference>
<dbReference type="Proteomes" id="UP000609802">
    <property type="component" value="Unassembled WGS sequence"/>
</dbReference>
<dbReference type="RefSeq" id="WP_191285948.1">
    <property type="nucleotide sequence ID" value="NZ_BNCH01000003.1"/>
</dbReference>
<dbReference type="PANTHER" id="PTHR46268">
    <property type="entry name" value="STRESS RESPONSE PROTEIN NHAX"/>
    <property type="match status" value="1"/>
</dbReference>
<feature type="domain" description="UspA" evidence="4">
    <location>
        <begin position="139"/>
        <end position="271"/>
    </location>
</feature>